<dbReference type="AlphaFoldDB" id="A0A7E5WHF0"/>
<evidence type="ECO:0000256" key="1">
    <source>
        <dbReference type="ARBA" id="ARBA00004141"/>
    </source>
</evidence>
<evidence type="ECO:0000313" key="14">
    <source>
        <dbReference type="Proteomes" id="UP000322000"/>
    </source>
</evidence>
<gene>
    <name evidence="15" type="primary">LOC113502702</name>
</gene>
<accession>A0A7E5WHF0</accession>
<sequence>MVKIPFPAVTVCDTERVYLPKAGNMTELLLLRGFNKTEIKDFYKSFTDIQRKGYKPEPSVRKIHALLEDIGYPLKVLLDTLKRPCDEMIAECTWRSRLHNCSDMFRPVFTINGHCCQFDIPYFRRHADTQTNFISGLDSTEALDIIVYGQHNIEDDSEGYAMLYVYDPKDKVTLLDSFISLTPESYFDVNIYVWAIDSSPSVKALSLSSRKCILETFFCILFKDKGEAAGFYEGCMTRLILRRVVNECRCLPFDYSAKELGVKDYGICSWERLICIYQTIELVEVDIKDILSQSECYQRCDYVQYETEVEFIKNQRHLRVLNQSRSRVLVHFGQTTCMKYRREVLYTWDQMLANLGGIFGLCLGGSIISIIEIIWFLLELFFIILNSYCNNAITPKQEKPNKVFVISQNKVSKNLPVNAKYKFVN</sequence>
<dbReference type="GO" id="GO:0005886">
    <property type="term" value="C:plasma membrane"/>
    <property type="evidence" value="ECO:0007669"/>
    <property type="project" value="TreeGrafter"/>
</dbReference>
<evidence type="ECO:0000256" key="5">
    <source>
        <dbReference type="ARBA" id="ARBA00022692"/>
    </source>
</evidence>
<dbReference type="PANTHER" id="PTHR11690:SF237">
    <property type="entry name" value="PICKPOCKET 16-RELATED"/>
    <property type="match status" value="1"/>
</dbReference>
<comment type="similarity">
    <text evidence="2 12">Belongs to the amiloride-sensitive sodium channel (TC 1.A.6) family.</text>
</comment>
<evidence type="ECO:0000256" key="7">
    <source>
        <dbReference type="ARBA" id="ARBA00023053"/>
    </source>
</evidence>
<reference evidence="15" key="1">
    <citation type="submission" date="2025-08" db="UniProtKB">
        <authorList>
            <consortium name="RefSeq"/>
        </authorList>
    </citation>
    <scope>IDENTIFICATION</scope>
</reference>
<evidence type="ECO:0000256" key="6">
    <source>
        <dbReference type="ARBA" id="ARBA00022989"/>
    </source>
</evidence>
<dbReference type="Proteomes" id="UP000322000">
    <property type="component" value="Chromosome 17"/>
</dbReference>
<evidence type="ECO:0000256" key="4">
    <source>
        <dbReference type="ARBA" id="ARBA00022461"/>
    </source>
</evidence>
<dbReference type="GeneID" id="113502702"/>
<dbReference type="InParanoid" id="A0A7E5WHF0"/>
<feature type="transmembrane region" description="Helical" evidence="13">
    <location>
        <begin position="351"/>
        <end position="378"/>
    </location>
</feature>
<name>A0A7E5WHF0_TRINI</name>
<evidence type="ECO:0000256" key="10">
    <source>
        <dbReference type="ARBA" id="ARBA00023201"/>
    </source>
</evidence>
<dbReference type="RefSeq" id="XP_026740155.1">
    <property type="nucleotide sequence ID" value="XM_026884354.1"/>
</dbReference>
<keyword evidence="8 12" id="KW-0406">Ion transport</keyword>
<dbReference type="Gene3D" id="2.60.470.10">
    <property type="entry name" value="Acid-sensing ion channels like domains"/>
    <property type="match status" value="1"/>
</dbReference>
<evidence type="ECO:0000313" key="15">
    <source>
        <dbReference type="RefSeq" id="XP_026740155.1"/>
    </source>
</evidence>
<dbReference type="KEGG" id="tnl:113502702"/>
<dbReference type="PANTHER" id="PTHR11690">
    <property type="entry name" value="AMILORIDE-SENSITIVE SODIUM CHANNEL-RELATED"/>
    <property type="match status" value="1"/>
</dbReference>
<evidence type="ECO:0000256" key="11">
    <source>
        <dbReference type="ARBA" id="ARBA00023303"/>
    </source>
</evidence>
<keyword evidence="10 12" id="KW-0739">Sodium transport</keyword>
<keyword evidence="6 13" id="KW-1133">Transmembrane helix</keyword>
<keyword evidence="9 13" id="KW-0472">Membrane</keyword>
<dbReference type="Gene3D" id="1.10.287.770">
    <property type="entry name" value="YojJ-like"/>
    <property type="match status" value="1"/>
</dbReference>
<evidence type="ECO:0000256" key="3">
    <source>
        <dbReference type="ARBA" id="ARBA00022448"/>
    </source>
</evidence>
<organism evidence="14 15">
    <name type="scientific">Trichoplusia ni</name>
    <name type="common">Cabbage looper</name>
    <dbReference type="NCBI Taxonomy" id="7111"/>
    <lineage>
        <taxon>Eukaryota</taxon>
        <taxon>Metazoa</taxon>
        <taxon>Ecdysozoa</taxon>
        <taxon>Arthropoda</taxon>
        <taxon>Hexapoda</taxon>
        <taxon>Insecta</taxon>
        <taxon>Pterygota</taxon>
        <taxon>Neoptera</taxon>
        <taxon>Endopterygota</taxon>
        <taxon>Lepidoptera</taxon>
        <taxon>Glossata</taxon>
        <taxon>Ditrysia</taxon>
        <taxon>Noctuoidea</taxon>
        <taxon>Noctuidae</taxon>
        <taxon>Plusiinae</taxon>
        <taxon>Trichoplusia</taxon>
    </lineage>
</organism>
<proteinExistence type="inferred from homology"/>
<comment type="subcellular location">
    <subcellularLocation>
        <location evidence="1">Membrane</location>
        <topology evidence="1">Multi-pass membrane protein</topology>
    </subcellularLocation>
</comment>
<protein>
    <submittedName>
        <fullName evidence="15">Sodium channel protein Nach-like</fullName>
    </submittedName>
</protein>
<evidence type="ECO:0000256" key="13">
    <source>
        <dbReference type="SAM" id="Phobius"/>
    </source>
</evidence>
<dbReference type="PRINTS" id="PR01078">
    <property type="entry name" value="AMINACHANNEL"/>
</dbReference>
<evidence type="ECO:0000256" key="9">
    <source>
        <dbReference type="ARBA" id="ARBA00023136"/>
    </source>
</evidence>
<dbReference type="OrthoDB" id="5874059at2759"/>
<keyword evidence="3 12" id="KW-0813">Transport</keyword>
<keyword evidence="4 12" id="KW-0894">Sodium channel</keyword>
<dbReference type="Pfam" id="PF00858">
    <property type="entry name" value="ASC"/>
    <property type="match status" value="1"/>
</dbReference>
<dbReference type="GO" id="GO:0015280">
    <property type="term" value="F:ligand-gated sodium channel activity"/>
    <property type="evidence" value="ECO:0007669"/>
    <property type="project" value="TreeGrafter"/>
</dbReference>
<dbReference type="InterPro" id="IPR001873">
    <property type="entry name" value="ENaC"/>
</dbReference>
<keyword evidence="11 12" id="KW-0407">Ion channel</keyword>
<evidence type="ECO:0000256" key="12">
    <source>
        <dbReference type="RuleBase" id="RU000679"/>
    </source>
</evidence>
<keyword evidence="14" id="KW-1185">Reference proteome</keyword>
<evidence type="ECO:0000256" key="8">
    <source>
        <dbReference type="ARBA" id="ARBA00023065"/>
    </source>
</evidence>
<keyword evidence="7" id="KW-0915">Sodium</keyword>
<evidence type="ECO:0000256" key="2">
    <source>
        <dbReference type="ARBA" id="ARBA00007193"/>
    </source>
</evidence>
<keyword evidence="5 12" id="KW-0812">Transmembrane</keyword>